<dbReference type="InterPro" id="IPR023395">
    <property type="entry name" value="MCP_dom_sf"/>
</dbReference>
<keyword evidence="7 8" id="KW-0472">Membrane</keyword>
<evidence type="ECO:0000256" key="4">
    <source>
        <dbReference type="ARBA" id="ARBA00022692"/>
    </source>
</evidence>
<dbReference type="EMBL" id="CAMXCT030003001">
    <property type="protein sequence ID" value="CAL4789148.1"/>
    <property type="molecule type" value="Genomic_DNA"/>
</dbReference>
<comment type="caution">
    <text evidence="10">The sequence shown here is derived from an EMBL/GenBank/DDBJ whole genome shotgun (WGS) entry which is preliminary data.</text>
</comment>
<keyword evidence="13" id="KW-1185">Reference proteome</keyword>
<comment type="subcellular location">
    <subcellularLocation>
        <location evidence="1">Membrane</location>
        <topology evidence="1">Multi-pass membrane protein</topology>
    </subcellularLocation>
</comment>
<accession>A0A9P1D2R0</accession>
<feature type="repeat" description="Solcar" evidence="8">
    <location>
        <begin position="109"/>
        <end position="195"/>
    </location>
</feature>
<dbReference type="SUPFAM" id="SSF103506">
    <property type="entry name" value="Mitochondrial carrier"/>
    <property type="match status" value="1"/>
</dbReference>
<keyword evidence="4 8" id="KW-0812">Transmembrane</keyword>
<name>A0A9P1D2R0_9DINO</name>
<organism evidence="10">
    <name type="scientific">Cladocopium goreaui</name>
    <dbReference type="NCBI Taxonomy" id="2562237"/>
    <lineage>
        <taxon>Eukaryota</taxon>
        <taxon>Sar</taxon>
        <taxon>Alveolata</taxon>
        <taxon>Dinophyceae</taxon>
        <taxon>Suessiales</taxon>
        <taxon>Symbiodiniaceae</taxon>
        <taxon>Cladocopium</taxon>
    </lineage>
</organism>
<reference evidence="10" key="1">
    <citation type="submission" date="2022-10" db="EMBL/GenBank/DDBJ databases">
        <authorList>
            <person name="Chen Y."/>
            <person name="Dougan E. K."/>
            <person name="Chan C."/>
            <person name="Rhodes N."/>
            <person name="Thang M."/>
        </authorList>
    </citation>
    <scope>NUCLEOTIDE SEQUENCE</scope>
</reference>
<dbReference type="GO" id="GO:0016020">
    <property type="term" value="C:membrane"/>
    <property type="evidence" value="ECO:0007669"/>
    <property type="project" value="UniProtKB-SubCell"/>
</dbReference>
<dbReference type="Gene3D" id="1.50.40.10">
    <property type="entry name" value="Mitochondrial carrier domain"/>
    <property type="match status" value="1"/>
</dbReference>
<dbReference type="EMBL" id="CAMXCT010003001">
    <property type="protein sequence ID" value="CAI4001836.1"/>
    <property type="molecule type" value="Genomic_DNA"/>
</dbReference>
<dbReference type="InterPro" id="IPR018108">
    <property type="entry name" value="MCP_transmembrane"/>
</dbReference>
<dbReference type="Pfam" id="PF00153">
    <property type="entry name" value="Mito_carr"/>
    <property type="match status" value="3"/>
</dbReference>
<evidence type="ECO:0000313" key="13">
    <source>
        <dbReference type="Proteomes" id="UP001152797"/>
    </source>
</evidence>
<evidence type="ECO:0000256" key="2">
    <source>
        <dbReference type="ARBA" id="ARBA00006375"/>
    </source>
</evidence>
<dbReference type="InterPro" id="IPR002067">
    <property type="entry name" value="MCP"/>
</dbReference>
<sequence length="302" mass="32298">MPGSSFAALHGIGLAGISNAIAACFTNPVDVIKVRMQLAGVAQLTSCDAQTVLAAGQKLWRHEGLRGLYRGLQPSVLRELSYSGVRMGLYEPIREMLVSCKGGSKEKTSPLLIKIAAGAFTGAIGSLLANPFDLLKVRMQGGDINQARMSVVAATKVVYREAGTSGLWRGAGPTVQRATLLTASQVPSYDHAKHTLLDLGLLKEGYFCHFTCSMLAGVVAAGVTSPVDLAKSRIMTQPINPETGRGVLYESTLDCLLKTAKSEGPLTVFRGFSMQWLRLGPHTTISLMCFEQLRHLAGMSFL</sequence>
<evidence type="ECO:0000256" key="5">
    <source>
        <dbReference type="ARBA" id="ARBA00022737"/>
    </source>
</evidence>
<evidence type="ECO:0000256" key="8">
    <source>
        <dbReference type="PROSITE-ProRule" id="PRU00282"/>
    </source>
</evidence>
<keyword evidence="6" id="KW-1133">Transmembrane helix</keyword>
<dbReference type="EMBL" id="CAMXCT020003001">
    <property type="protein sequence ID" value="CAL1155211.1"/>
    <property type="molecule type" value="Genomic_DNA"/>
</dbReference>
<protein>
    <submittedName>
        <fullName evidence="12">Mitochondrial substrate carrier family protein ucpB</fullName>
    </submittedName>
</protein>
<comment type="similarity">
    <text evidence="2 9">Belongs to the mitochondrial carrier (TC 2.A.29) family.</text>
</comment>
<feature type="repeat" description="Solcar" evidence="8">
    <location>
        <begin position="204"/>
        <end position="296"/>
    </location>
</feature>
<dbReference type="PRINTS" id="PR00926">
    <property type="entry name" value="MITOCARRIER"/>
</dbReference>
<evidence type="ECO:0000313" key="11">
    <source>
        <dbReference type="EMBL" id="CAL1155211.1"/>
    </source>
</evidence>
<dbReference type="GO" id="GO:0055085">
    <property type="term" value="P:transmembrane transport"/>
    <property type="evidence" value="ECO:0007669"/>
    <property type="project" value="InterPro"/>
</dbReference>
<evidence type="ECO:0000313" key="10">
    <source>
        <dbReference type="EMBL" id="CAI4001836.1"/>
    </source>
</evidence>
<dbReference type="PROSITE" id="PS50920">
    <property type="entry name" value="SOLCAR"/>
    <property type="match status" value="3"/>
</dbReference>
<feature type="repeat" description="Solcar" evidence="8">
    <location>
        <begin position="10"/>
        <end position="96"/>
    </location>
</feature>
<keyword evidence="5" id="KW-0677">Repeat</keyword>
<gene>
    <name evidence="10" type="ORF">C1SCF055_LOCUS27841</name>
</gene>
<dbReference type="InterPro" id="IPR050391">
    <property type="entry name" value="Mito_Metabolite_Transporter"/>
</dbReference>
<evidence type="ECO:0000256" key="6">
    <source>
        <dbReference type="ARBA" id="ARBA00022989"/>
    </source>
</evidence>
<evidence type="ECO:0000256" key="7">
    <source>
        <dbReference type="ARBA" id="ARBA00023136"/>
    </source>
</evidence>
<dbReference type="AlphaFoldDB" id="A0A9P1D2R0"/>
<reference evidence="11" key="2">
    <citation type="submission" date="2024-04" db="EMBL/GenBank/DDBJ databases">
        <authorList>
            <person name="Chen Y."/>
            <person name="Shah S."/>
            <person name="Dougan E. K."/>
            <person name="Thang M."/>
            <person name="Chan C."/>
        </authorList>
    </citation>
    <scope>NUCLEOTIDE SEQUENCE [LARGE SCALE GENOMIC DNA]</scope>
</reference>
<evidence type="ECO:0000256" key="9">
    <source>
        <dbReference type="RuleBase" id="RU000488"/>
    </source>
</evidence>
<evidence type="ECO:0000256" key="3">
    <source>
        <dbReference type="ARBA" id="ARBA00022448"/>
    </source>
</evidence>
<dbReference type="OrthoDB" id="756301at2759"/>
<keyword evidence="3 9" id="KW-0813">Transport</keyword>
<dbReference type="Proteomes" id="UP001152797">
    <property type="component" value="Unassembled WGS sequence"/>
</dbReference>
<dbReference type="PANTHER" id="PTHR45618">
    <property type="entry name" value="MITOCHONDRIAL DICARBOXYLATE CARRIER-RELATED"/>
    <property type="match status" value="1"/>
</dbReference>
<proteinExistence type="inferred from homology"/>
<evidence type="ECO:0000256" key="1">
    <source>
        <dbReference type="ARBA" id="ARBA00004141"/>
    </source>
</evidence>
<evidence type="ECO:0000313" key="12">
    <source>
        <dbReference type="EMBL" id="CAL4789148.1"/>
    </source>
</evidence>